<dbReference type="InterPro" id="IPR014026">
    <property type="entry name" value="UDP-Glc/GDP-Man_DH_dimer"/>
</dbReference>
<feature type="binding site" evidence="10">
    <location>
        <position position="348"/>
    </location>
    <ligand>
        <name>NAD(+)</name>
        <dbReference type="ChEBI" id="CHEBI:57540"/>
    </ligand>
</feature>
<evidence type="ECO:0000256" key="5">
    <source>
        <dbReference type="ARBA" id="ARBA00023027"/>
    </source>
</evidence>
<gene>
    <name evidence="12" type="ORF">D3H35_06695</name>
</gene>
<reference evidence="12 13" key="1">
    <citation type="submission" date="2018-09" db="EMBL/GenBank/DDBJ databases">
        <title>Cohnella cavernae sp. nov., isolated from a karst cave.</title>
        <authorList>
            <person name="Zhu H."/>
        </authorList>
    </citation>
    <scope>NUCLEOTIDE SEQUENCE [LARGE SCALE GENOMIC DNA]</scope>
    <source>
        <strain evidence="12 13">K2E09-144</strain>
    </source>
</reference>
<dbReference type="InterPro" id="IPR028357">
    <property type="entry name" value="UDPglc_DH_bac"/>
</dbReference>
<keyword evidence="5 7" id="KW-0520">NAD</keyword>
<comment type="caution">
    <text evidence="12">The sequence shown here is derived from an EMBL/GenBank/DDBJ whole genome shotgun (WGS) entry which is preliminary data.</text>
</comment>
<feature type="binding site" evidence="9">
    <location>
        <begin position="270"/>
        <end position="274"/>
    </location>
    <ligand>
        <name>substrate</name>
    </ligand>
</feature>
<dbReference type="InterPro" id="IPR008927">
    <property type="entry name" value="6-PGluconate_DH-like_C_sf"/>
</dbReference>
<feature type="domain" description="UDP-glucose/GDP-mannose dehydrogenase C-terminal" evidence="11">
    <location>
        <begin position="334"/>
        <end position="437"/>
    </location>
</feature>
<feature type="binding site" evidence="10">
    <location>
        <position position="84"/>
    </location>
    <ligand>
        <name>NAD(+)</name>
        <dbReference type="ChEBI" id="CHEBI:57540"/>
    </ligand>
</feature>
<dbReference type="EC" id="1.1.1.22" evidence="3 7"/>
<evidence type="ECO:0000256" key="9">
    <source>
        <dbReference type="PIRSR" id="PIRSR500134-2"/>
    </source>
</evidence>
<evidence type="ECO:0000259" key="11">
    <source>
        <dbReference type="SMART" id="SM00984"/>
    </source>
</evidence>
<dbReference type="SUPFAM" id="SSF52413">
    <property type="entry name" value="UDP-glucose/GDP-mannose dehydrogenase C-terminal domain"/>
    <property type="match status" value="1"/>
</dbReference>
<comment type="catalytic activity">
    <reaction evidence="6 7">
        <text>UDP-alpha-D-glucose + 2 NAD(+) + H2O = UDP-alpha-D-glucuronate + 2 NADH + 3 H(+)</text>
        <dbReference type="Rhea" id="RHEA:23596"/>
        <dbReference type="ChEBI" id="CHEBI:15377"/>
        <dbReference type="ChEBI" id="CHEBI:15378"/>
        <dbReference type="ChEBI" id="CHEBI:57540"/>
        <dbReference type="ChEBI" id="CHEBI:57945"/>
        <dbReference type="ChEBI" id="CHEBI:58052"/>
        <dbReference type="ChEBI" id="CHEBI:58885"/>
        <dbReference type="EC" id="1.1.1.22"/>
    </reaction>
</comment>
<organism evidence="12 13">
    <name type="scientific">Cohnella faecalis</name>
    <dbReference type="NCBI Taxonomy" id="2315694"/>
    <lineage>
        <taxon>Bacteria</taxon>
        <taxon>Bacillati</taxon>
        <taxon>Bacillota</taxon>
        <taxon>Bacilli</taxon>
        <taxon>Bacillales</taxon>
        <taxon>Paenibacillaceae</taxon>
        <taxon>Cohnella</taxon>
    </lineage>
</organism>
<dbReference type="PANTHER" id="PTHR43750">
    <property type="entry name" value="UDP-GLUCOSE 6-DEHYDROGENASE TUAD"/>
    <property type="match status" value="1"/>
</dbReference>
<dbReference type="Gene3D" id="1.20.5.100">
    <property type="entry name" value="Cytochrome c1, transmembrane anchor, C-terminal"/>
    <property type="match status" value="1"/>
</dbReference>
<feature type="active site" description="Nucleophile" evidence="8">
    <location>
        <position position="281"/>
    </location>
</feature>
<dbReference type="SUPFAM" id="SSF48179">
    <property type="entry name" value="6-phosphogluconate dehydrogenase C-terminal domain-like"/>
    <property type="match status" value="1"/>
</dbReference>
<dbReference type="PANTHER" id="PTHR43750:SF3">
    <property type="entry name" value="UDP-GLUCOSE 6-DEHYDROGENASE TUAD"/>
    <property type="match status" value="1"/>
</dbReference>
<feature type="binding site" evidence="9">
    <location>
        <begin position="155"/>
        <end position="158"/>
    </location>
    <ligand>
        <name>substrate</name>
    </ligand>
</feature>
<evidence type="ECO:0000256" key="3">
    <source>
        <dbReference type="ARBA" id="ARBA00012954"/>
    </source>
</evidence>
<proteinExistence type="inferred from homology"/>
<dbReference type="InterPro" id="IPR036291">
    <property type="entry name" value="NAD(P)-bd_dom_sf"/>
</dbReference>
<dbReference type="Pfam" id="PF00984">
    <property type="entry name" value="UDPG_MGDP_dh"/>
    <property type="match status" value="1"/>
</dbReference>
<feature type="binding site" evidence="9">
    <location>
        <position position="225"/>
    </location>
    <ligand>
        <name>substrate</name>
    </ligand>
</feature>
<comment type="pathway">
    <text evidence="1">Nucleotide-sugar biosynthesis; UDP-alpha-D-glucuronate biosynthesis; UDP-alpha-D-glucuronate from UDP-alpha-D-glucose: step 1/1.</text>
</comment>
<evidence type="ECO:0000256" key="6">
    <source>
        <dbReference type="ARBA" id="ARBA00047473"/>
    </source>
</evidence>
<feature type="binding site" evidence="10">
    <location>
        <position position="158"/>
    </location>
    <ligand>
        <name>NAD(+)</name>
        <dbReference type="ChEBI" id="CHEBI:57540"/>
    </ligand>
</feature>
<dbReference type="EMBL" id="QXJM01000027">
    <property type="protein sequence ID" value="RIE04295.1"/>
    <property type="molecule type" value="Genomic_DNA"/>
</dbReference>
<feature type="binding site" evidence="10">
    <location>
        <position position="35"/>
    </location>
    <ligand>
        <name>NAD(+)</name>
        <dbReference type="ChEBI" id="CHEBI:57540"/>
    </ligand>
</feature>
<dbReference type="GO" id="GO:0051287">
    <property type="term" value="F:NAD binding"/>
    <property type="evidence" value="ECO:0007669"/>
    <property type="project" value="InterPro"/>
</dbReference>
<sequence>MKVLIVGSGYVGLTTGSALAYLGYEVTLLDINKERILQLRDGEVPIHERGLSEVIKESKHNMKFISEWESFDSNVDVVIIAVGTPNKGNGDVDLSYVEIVAKSIGEKLTVESEPIIINKSTVPIGSARRVKTIIEEELKKRNIFKSIDVASNPEFLREGEALFDTFYPDRIVIGVETEKAKNRLLKLYQPLLEQTFTPPLSIKRPEGISLPSVITTSPTSAELIKYAANSFLAMKISFINEFAGLAELVGADIKEVAKGIGLDKRIGDRFLQAGIGWGGSCFGKDTAAILFTANQYNYDMQLIQATINTNYKQREAIIRILQSELKVLRGSTIGLLGLAFKPNTDDLRDAPSIDIIRSLIELGANVKVFDPIAMDNCSIQNPELNVSYCNSADELFDGCNGVVLVTEWEEFLHLPYSKLANNMKNKVIVDGRNVLDKENLKKSGIIYRGIGRGE</sequence>
<dbReference type="Proteomes" id="UP000266340">
    <property type="component" value="Unassembled WGS sequence"/>
</dbReference>
<dbReference type="AlphaFoldDB" id="A0A398CP55"/>
<evidence type="ECO:0000256" key="2">
    <source>
        <dbReference type="ARBA" id="ARBA00006601"/>
    </source>
</evidence>
<feature type="binding site" evidence="10">
    <location>
        <position position="30"/>
    </location>
    <ligand>
        <name>NAD(+)</name>
        <dbReference type="ChEBI" id="CHEBI:57540"/>
    </ligand>
</feature>
<dbReference type="UniPathway" id="UPA00038">
    <property type="reaction ID" value="UER00491"/>
</dbReference>
<dbReference type="GO" id="GO:0000271">
    <property type="term" value="P:polysaccharide biosynthetic process"/>
    <property type="evidence" value="ECO:0007669"/>
    <property type="project" value="InterPro"/>
</dbReference>
<evidence type="ECO:0000313" key="12">
    <source>
        <dbReference type="EMBL" id="RIE04295.1"/>
    </source>
</evidence>
<comment type="similarity">
    <text evidence="2 7">Belongs to the UDP-glucose/GDP-mannose dehydrogenase family.</text>
</comment>
<feature type="binding site" evidence="9">
    <location>
        <position position="341"/>
    </location>
    <ligand>
        <name>substrate</name>
    </ligand>
</feature>
<dbReference type="SUPFAM" id="SSF51735">
    <property type="entry name" value="NAD(P)-binding Rossmann-fold domains"/>
    <property type="match status" value="1"/>
</dbReference>
<dbReference type="GO" id="GO:0006065">
    <property type="term" value="P:UDP-glucuronate biosynthetic process"/>
    <property type="evidence" value="ECO:0007669"/>
    <property type="project" value="UniProtKB-UniPathway"/>
</dbReference>
<dbReference type="GO" id="GO:0003979">
    <property type="term" value="F:UDP-glucose 6-dehydrogenase activity"/>
    <property type="evidence" value="ECO:0007669"/>
    <property type="project" value="UniProtKB-EC"/>
</dbReference>
<dbReference type="SMART" id="SM00984">
    <property type="entry name" value="UDPG_MGDP_dh_C"/>
    <property type="match status" value="1"/>
</dbReference>
<dbReference type="Pfam" id="PF03721">
    <property type="entry name" value="UDPG_MGDP_dh_N"/>
    <property type="match status" value="1"/>
</dbReference>
<evidence type="ECO:0000256" key="1">
    <source>
        <dbReference type="ARBA" id="ARBA00004701"/>
    </source>
</evidence>
<dbReference type="PIRSF" id="PIRSF000124">
    <property type="entry name" value="UDPglc_GDPman_dh"/>
    <property type="match status" value="1"/>
</dbReference>
<protein>
    <recommendedName>
        <fullName evidence="3 7">UDP-glucose 6-dehydrogenase</fullName>
        <ecNumber evidence="3 7">1.1.1.22</ecNumber>
    </recommendedName>
</protein>
<dbReference type="PIRSF" id="PIRSF500134">
    <property type="entry name" value="UDPglc_DH_bac"/>
    <property type="match status" value="1"/>
</dbReference>
<dbReference type="InterPro" id="IPR014027">
    <property type="entry name" value="UDP-Glc/GDP-Man_DH_C"/>
</dbReference>
<dbReference type="Pfam" id="PF03720">
    <property type="entry name" value="UDPG_MGDP_dh_C"/>
    <property type="match status" value="1"/>
</dbReference>
<keyword evidence="13" id="KW-1185">Reference proteome</keyword>
<dbReference type="NCBIfam" id="TIGR03026">
    <property type="entry name" value="NDP-sugDHase"/>
    <property type="match status" value="1"/>
</dbReference>
<evidence type="ECO:0000256" key="10">
    <source>
        <dbReference type="PIRSR" id="PIRSR500134-3"/>
    </source>
</evidence>
<dbReference type="RefSeq" id="WP_119148336.1">
    <property type="nucleotide sequence ID" value="NZ_JBHSOV010000042.1"/>
</dbReference>
<dbReference type="InterPro" id="IPR036220">
    <property type="entry name" value="UDP-Glc/GDP-Man_DH_C_sf"/>
</dbReference>
<dbReference type="InterPro" id="IPR001732">
    <property type="entry name" value="UDP-Glc/GDP-Man_DH_N"/>
</dbReference>
<feature type="binding site" evidence="10">
    <location>
        <position position="121"/>
    </location>
    <ligand>
        <name>NAD(+)</name>
        <dbReference type="ChEBI" id="CHEBI:57540"/>
    </ligand>
</feature>
<accession>A0A398CP55</accession>
<feature type="binding site" evidence="9">
    <location>
        <position position="278"/>
    </location>
    <ligand>
        <name>substrate</name>
    </ligand>
</feature>
<name>A0A398CP55_9BACL</name>
<keyword evidence="4 7" id="KW-0560">Oxidoreductase</keyword>
<dbReference type="OrthoDB" id="9803238at2"/>
<dbReference type="Gene3D" id="3.40.50.720">
    <property type="entry name" value="NAD(P)-binding Rossmann-like Domain"/>
    <property type="match status" value="2"/>
</dbReference>
<evidence type="ECO:0000256" key="4">
    <source>
        <dbReference type="ARBA" id="ARBA00023002"/>
    </source>
</evidence>
<evidence type="ECO:0000256" key="8">
    <source>
        <dbReference type="PIRSR" id="PIRSR500134-1"/>
    </source>
</evidence>
<evidence type="ECO:0000256" key="7">
    <source>
        <dbReference type="PIRNR" id="PIRNR000124"/>
    </source>
</evidence>
<feature type="binding site" evidence="10">
    <location>
        <position position="284"/>
    </location>
    <ligand>
        <name>NAD(+)</name>
        <dbReference type="ChEBI" id="CHEBI:57540"/>
    </ligand>
</feature>
<evidence type="ECO:0000313" key="13">
    <source>
        <dbReference type="Proteomes" id="UP000266340"/>
    </source>
</evidence>
<dbReference type="InterPro" id="IPR017476">
    <property type="entry name" value="UDP-Glc/GDP-Man"/>
</dbReference>